<dbReference type="Proteomes" id="UP000199691">
    <property type="component" value="Unassembled WGS sequence"/>
</dbReference>
<dbReference type="SUPFAM" id="SSF46785">
    <property type="entry name" value="Winged helix' DNA-binding domain"/>
    <property type="match status" value="1"/>
</dbReference>
<dbReference type="Gene3D" id="1.10.10.10">
    <property type="entry name" value="Winged helix-like DNA-binding domain superfamily/Winged helix DNA-binding domain"/>
    <property type="match status" value="1"/>
</dbReference>
<dbReference type="EMBL" id="FNIX01000025">
    <property type="protein sequence ID" value="SDP95609.1"/>
    <property type="molecule type" value="Genomic_DNA"/>
</dbReference>
<proteinExistence type="predicted"/>
<dbReference type="InterPro" id="IPR036390">
    <property type="entry name" value="WH_DNA-bd_sf"/>
</dbReference>
<evidence type="ECO:0000313" key="2">
    <source>
        <dbReference type="EMBL" id="SDP95609.1"/>
    </source>
</evidence>
<dbReference type="InterPro" id="IPR011008">
    <property type="entry name" value="Dimeric_a/b-barrel"/>
</dbReference>
<dbReference type="PANTHER" id="PTHR30154:SF34">
    <property type="entry name" value="TRANSCRIPTIONAL REGULATOR AZLB"/>
    <property type="match status" value="1"/>
</dbReference>
<dbReference type="InterPro" id="IPR036388">
    <property type="entry name" value="WH-like_DNA-bd_sf"/>
</dbReference>
<dbReference type="SMART" id="SM00344">
    <property type="entry name" value="HTH_ASNC"/>
    <property type="match status" value="1"/>
</dbReference>
<dbReference type="GO" id="GO:0005829">
    <property type="term" value="C:cytosol"/>
    <property type="evidence" value="ECO:0007669"/>
    <property type="project" value="TreeGrafter"/>
</dbReference>
<keyword evidence="2" id="KW-0238">DNA-binding</keyword>
<dbReference type="Gene3D" id="3.30.70.920">
    <property type="match status" value="1"/>
</dbReference>
<sequence length="298" mass="32215">MARRYKAMCRAGVLQVVANISPVALGESDWIVRVRTRPDAVLGTAQALARRPDVSWVSVNAGGSEIVCSVRSHTQEEREHLLLDRLPRSAAVLDLTLSVILRRFVGGKATDLVAEPGVLTPEQAEQLAVERQVPRYASIPVVESLDPGDYAMFRVLARDGRAPVGALARAAQVSEGRAGRRLDTLLGSGVVYLHVDLSTTALGYPIAAHLWLTVPPDRLESTCEAIAEHPEALFVAAISGRSNVLAWIACRSLDGLYQYVTERIGLLESVHSVEVSPVLQTLKQSGTHVDGDLLTVHK</sequence>
<reference evidence="3" key="1">
    <citation type="submission" date="2016-10" db="EMBL/GenBank/DDBJ databases">
        <authorList>
            <person name="Varghese N."/>
            <person name="Submissions S."/>
        </authorList>
    </citation>
    <scope>NUCLEOTIDE SEQUENCE [LARGE SCALE GENOMIC DNA]</scope>
    <source>
        <strain evidence="3">CGMCC 4.6609</strain>
    </source>
</reference>
<keyword evidence="3" id="KW-1185">Reference proteome</keyword>
<gene>
    <name evidence="2" type="ORF">SAMN05421507_12594</name>
</gene>
<dbReference type="AlphaFoldDB" id="A0A1H0WYD9"/>
<dbReference type="PANTHER" id="PTHR30154">
    <property type="entry name" value="LEUCINE-RESPONSIVE REGULATORY PROTEIN"/>
    <property type="match status" value="1"/>
</dbReference>
<dbReference type="Pfam" id="PF22482">
    <property type="entry name" value="AsnC_trans_reg_3"/>
    <property type="match status" value="1"/>
</dbReference>
<protein>
    <submittedName>
        <fullName evidence="2">DNA-binding transcriptional regulator, Lrp family</fullName>
    </submittedName>
</protein>
<evidence type="ECO:0000259" key="1">
    <source>
        <dbReference type="Pfam" id="PF22482"/>
    </source>
</evidence>
<accession>A0A1H0WYD9</accession>
<organism evidence="2 3">
    <name type="scientific">Lentzea jiangxiensis</name>
    <dbReference type="NCBI Taxonomy" id="641025"/>
    <lineage>
        <taxon>Bacteria</taxon>
        <taxon>Bacillati</taxon>
        <taxon>Actinomycetota</taxon>
        <taxon>Actinomycetes</taxon>
        <taxon>Pseudonocardiales</taxon>
        <taxon>Pseudonocardiaceae</taxon>
        <taxon>Lentzea</taxon>
    </lineage>
</organism>
<dbReference type="GO" id="GO:0043200">
    <property type="term" value="P:response to amino acid"/>
    <property type="evidence" value="ECO:0007669"/>
    <property type="project" value="TreeGrafter"/>
</dbReference>
<dbReference type="SUPFAM" id="SSF54909">
    <property type="entry name" value="Dimeric alpha+beta barrel"/>
    <property type="match status" value="2"/>
</dbReference>
<dbReference type="GO" id="GO:0043565">
    <property type="term" value="F:sequence-specific DNA binding"/>
    <property type="evidence" value="ECO:0007669"/>
    <property type="project" value="TreeGrafter"/>
</dbReference>
<name>A0A1H0WYD9_9PSEU</name>
<evidence type="ECO:0000313" key="3">
    <source>
        <dbReference type="Proteomes" id="UP000199691"/>
    </source>
</evidence>
<dbReference type="InterPro" id="IPR019888">
    <property type="entry name" value="Tscrpt_reg_AsnC-like"/>
</dbReference>
<feature type="domain" description="Transcriptional regulatory protein PF0864-like C-terminal" evidence="1">
    <location>
        <begin position="219"/>
        <end position="285"/>
    </location>
</feature>
<dbReference type="InterPro" id="IPR054609">
    <property type="entry name" value="PF0864-like_C"/>
</dbReference>
<dbReference type="STRING" id="641025.SAMN05421507_12594"/>